<dbReference type="GO" id="GO:0030246">
    <property type="term" value="F:carbohydrate binding"/>
    <property type="evidence" value="ECO:0007669"/>
    <property type="project" value="InterPro"/>
</dbReference>
<dbReference type="AlphaFoldDB" id="A0A1I6I157"/>
<sequence length="118" mass="12928">MKTIFFVFTLIISSLTFGQETSSIQGNILDGELFNEPLLMANVSIENTSISTHTNFRGNFEFDDLTPGSYNIVVQFLGYETIELPVTVAPGETTNIQASLKAKTLNITDLMAVKTASK</sequence>
<accession>A0A1I6I157</accession>
<dbReference type="STRING" id="440514.SAMN04488010_0969"/>
<dbReference type="InterPro" id="IPR013784">
    <property type="entry name" value="Carb-bd-like_fold"/>
</dbReference>
<dbReference type="Gene3D" id="2.60.40.1120">
    <property type="entry name" value="Carboxypeptidase-like, regulatory domain"/>
    <property type="match status" value="1"/>
</dbReference>
<dbReference type="RefSeq" id="WP_091901814.1">
    <property type="nucleotide sequence ID" value="NZ_FOYX01000001.1"/>
</dbReference>
<dbReference type="Proteomes" id="UP000199462">
    <property type="component" value="Unassembled WGS sequence"/>
</dbReference>
<dbReference type="EMBL" id="FOYX01000001">
    <property type="protein sequence ID" value="SFR60190.1"/>
    <property type="molecule type" value="Genomic_DNA"/>
</dbReference>
<gene>
    <name evidence="1" type="ORF">SAMN04488010_0969</name>
</gene>
<protein>
    <submittedName>
        <fullName evidence="1">CarboxypepD_reg-like domain-containing protein</fullName>
    </submittedName>
</protein>
<dbReference type="SUPFAM" id="SSF49452">
    <property type="entry name" value="Starch-binding domain-like"/>
    <property type="match status" value="1"/>
</dbReference>
<evidence type="ECO:0000313" key="2">
    <source>
        <dbReference type="Proteomes" id="UP000199462"/>
    </source>
</evidence>
<reference evidence="2" key="1">
    <citation type="submission" date="2016-10" db="EMBL/GenBank/DDBJ databases">
        <authorList>
            <person name="Varghese N."/>
            <person name="Submissions S."/>
        </authorList>
    </citation>
    <scope>NUCLEOTIDE SEQUENCE [LARGE SCALE GENOMIC DNA]</scope>
    <source>
        <strain evidence="2">DSM 19891</strain>
    </source>
</reference>
<name>A0A1I6I157_9FLAO</name>
<keyword evidence="2" id="KW-1185">Reference proteome</keyword>
<evidence type="ECO:0000313" key="1">
    <source>
        <dbReference type="EMBL" id="SFR60190.1"/>
    </source>
</evidence>
<proteinExistence type="predicted"/>
<dbReference type="Pfam" id="PF13715">
    <property type="entry name" value="CarbopepD_reg_2"/>
    <property type="match status" value="1"/>
</dbReference>
<organism evidence="1 2">
    <name type="scientific">Maribacter stanieri</name>
    <dbReference type="NCBI Taxonomy" id="440514"/>
    <lineage>
        <taxon>Bacteria</taxon>
        <taxon>Pseudomonadati</taxon>
        <taxon>Bacteroidota</taxon>
        <taxon>Flavobacteriia</taxon>
        <taxon>Flavobacteriales</taxon>
        <taxon>Flavobacteriaceae</taxon>
        <taxon>Maribacter</taxon>
    </lineage>
</organism>